<dbReference type="EMBL" id="CM055104">
    <property type="protein sequence ID" value="KAJ7533511.1"/>
    <property type="molecule type" value="Genomic_DNA"/>
</dbReference>
<sequence>MQGARIIALAVTVGNLLQGWDNGAIAGALLYLKPEFGLVDSPVMEGIVVASTLVGAWVSTLFAGPGADWIGRRLMLCISGILFSISACIMLWSPNVYVLLVSRLLVGTAIGLAVTIIPIYIAESSPPEIRGQLATLPQLMGSGGLFLVYIMVFILSLTNQPNWRFMLGGLLIPSVVFLSLTLFYLPESPRWLVSKGRMSEAKKVLQRLRDKTDVSAELALLVEGLGVGASTSLEEWLLQPAEPVEQDELLKDGNQITIYEPNEGISWVARSYADETDMQGMLTRRDTAESLKLPFVDPVVTLFGSFRNAQEHISEHYPEFPQDGKDEHWDEESHQRTPLAHGYQSDDGMIDEMDEALTTPLLDVPPFSRSNSQTAHDHFQNGSNHDFGGINSRHGLKNGSFHDVSGNSNTSHFNNKTDHHSPRDLRRDSPSSVFFHPGSLQHGNVQIGSIAESIANVGIGGGWQLAWQWVGPECHDANGEGGSFKRVFLKQETAEHVSKVSALSLPGLGGGLEIESIPAAALVGQPAQSMRDVLQETPVGPAMMHPAETATKGPPWSDLLDGGVRHALIVGVGLQVLQQLSGINAVLYFVPQILQQSGAAVLLENVGVGPNSGSILASGVTCLMMLPCIILAMRLMDRSGRRQLLLATLPVLIFSLVALVFTNLFVPPGLFQAAASFIGVAIYICTFVMGFGPIPNILCAEIFPTRVRGVCIAICQATFWLCNLLVTNAFPVLLLGVGIGGVFGIFAVFSLLAWIFVFLKVPETKGMPLEVISEFFAMSANEKQKPEPTDVSVNV</sequence>
<dbReference type="Proteomes" id="UP001162992">
    <property type="component" value="Chromosome 13"/>
</dbReference>
<accession>A0ACC2BUS0</accession>
<protein>
    <submittedName>
        <fullName evidence="1">Uncharacterized protein</fullName>
    </submittedName>
</protein>
<evidence type="ECO:0000313" key="1">
    <source>
        <dbReference type="EMBL" id="KAJ7533511.1"/>
    </source>
</evidence>
<keyword evidence="2" id="KW-1185">Reference proteome</keyword>
<reference evidence="2" key="1">
    <citation type="journal article" date="2024" name="Proc. Natl. Acad. Sci. U.S.A.">
        <title>Extraordinary preservation of gene collinearity over three hundred million years revealed in homosporous lycophytes.</title>
        <authorList>
            <person name="Li C."/>
            <person name="Wickell D."/>
            <person name="Kuo L.Y."/>
            <person name="Chen X."/>
            <person name="Nie B."/>
            <person name="Liao X."/>
            <person name="Peng D."/>
            <person name="Ji J."/>
            <person name="Jenkins J."/>
            <person name="Williams M."/>
            <person name="Shu S."/>
            <person name="Plott C."/>
            <person name="Barry K."/>
            <person name="Rajasekar S."/>
            <person name="Grimwood J."/>
            <person name="Han X."/>
            <person name="Sun S."/>
            <person name="Hou Z."/>
            <person name="He W."/>
            <person name="Dai G."/>
            <person name="Sun C."/>
            <person name="Schmutz J."/>
            <person name="Leebens-Mack J.H."/>
            <person name="Li F.W."/>
            <person name="Wang L."/>
        </authorList>
    </citation>
    <scope>NUCLEOTIDE SEQUENCE [LARGE SCALE GENOMIC DNA]</scope>
    <source>
        <strain evidence="2">cv. PW_Plant_1</strain>
    </source>
</reference>
<proteinExistence type="predicted"/>
<comment type="caution">
    <text evidence="1">The sequence shown here is derived from an EMBL/GenBank/DDBJ whole genome shotgun (WGS) entry which is preliminary data.</text>
</comment>
<name>A0ACC2BUS0_DIPCM</name>
<organism evidence="1 2">
    <name type="scientific">Diphasiastrum complanatum</name>
    <name type="common">Issler's clubmoss</name>
    <name type="synonym">Lycopodium complanatum</name>
    <dbReference type="NCBI Taxonomy" id="34168"/>
    <lineage>
        <taxon>Eukaryota</taxon>
        <taxon>Viridiplantae</taxon>
        <taxon>Streptophyta</taxon>
        <taxon>Embryophyta</taxon>
        <taxon>Tracheophyta</taxon>
        <taxon>Lycopodiopsida</taxon>
        <taxon>Lycopodiales</taxon>
        <taxon>Lycopodiaceae</taxon>
        <taxon>Lycopodioideae</taxon>
        <taxon>Diphasiastrum</taxon>
    </lineage>
</organism>
<evidence type="ECO:0000313" key="2">
    <source>
        <dbReference type="Proteomes" id="UP001162992"/>
    </source>
</evidence>
<gene>
    <name evidence="1" type="ORF">O6H91_13G052800</name>
</gene>